<dbReference type="NCBIfam" id="TIGR01380">
    <property type="entry name" value="glut_syn"/>
    <property type="match status" value="1"/>
</dbReference>
<dbReference type="EMBL" id="CP093379">
    <property type="protein sequence ID" value="UNM96450.1"/>
    <property type="molecule type" value="Genomic_DNA"/>
</dbReference>
<dbReference type="Gene3D" id="3.30.1490.20">
    <property type="entry name" value="ATP-grasp fold, A domain"/>
    <property type="match status" value="1"/>
</dbReference>
<dbReference type="Pfam" id="PF02951">
    <property type="entry name" value="GSH-S_N"/>
    <property type="match status" value="1"/>
</dbReference>
<evidence type="ECO:0000256" key="3">
    <source>
        <dbReference type="ARBA" id="ARBA00022598"/>
    </source>
</evidence>
<evidence type="ECO:0000256" key="2">
    <source>
        <dbReference type="ARBA" id="ARBA00001946"/>
    </source>
</evidence>
<keyword evidence="3 10" id="KW-0436">Ligase</keyword>
<comment type="cofactor">
    <cofactor evidence="2">
        <name>Mg(2+)</name>
        <dbReference type="ChEBI" id="CHEBI:18420"/>
    </cofactor>
</comment>
<dbReference type="Proteomes" id="UP000829542">
    <property type="component" value="Chromosome"/>
</dbReference>
<keyword evidence="9" id="KW-0464">Manganese</keyword>
<dbReference type="Pfam" id="PF02955">
    <property type="entry name" value="GSH-S_ATP"/>
    <property type="match status" value="1"/>
</dbReference>
<sequence>MNKTPRIIFIMDPIESLLPKKDTTIGMMMGAVSLNLPIYYTKQESIYLLEGVVQTTAQEITLHTKGDNQLKSLEDWYSLKPSENLVFGPNDIVLQRKDPPFNMHYIHTTYLLELMEKQGSLICNRPDSLRDCNEKMFTTWFPELCPPTLVTSQSHHIKAFIEKHHDTIVKPLDGMGGSSIFRVVEKDANLNVILETLTEHNTTSIMVQRYIPEIKQGDKRIILINGKPAPYLLARVPAENETRGNLAAGATGVVQELSENDQRICDTLGPELVKRGLYFVGLDVIGNYLTEINVTSPTGIRQIDDEKGTFLGKDIIEALLVEWKKGA</sequence>
<evidence type="ECO:0000256" key="1">
    <source>
        <dbReference type="ARBA" id="ARBA00001936"/>
    </source>
</evidence>
<dbReference type="PANTHER" id="PTHR21621">
    <property type="entry name" value="RIBOSOMAL PROTEIN S6 MODIFICATION PROTEIN"/>
    <property type="match status" value="1"/>
</dbReference>
<dbReference type="InterPro" id="IPR016185">
    <property type="entry name" value="PreATP-grasp_dom_sf"/>
</dbReference>
<keyword evidence="6 10" id="KW-0547">Nucleotide-binding</keyword>
<comment type="catalytic activity">
    <reaction evidence="10">
        <text>gamma-L-glutamyl-L-cysteine + glycine + ATP = glutathione + ADP + phosphate + H(+)</text>
        <dbReference type="Rhea" id="RHEA:13557"/>
        <dbReference type="ChEBI" id="CHEBI:15378"/>
        <dbReference type="ChEBI" id="CHEBI:30616"/>
        <dbReference type="ChEBI" id="CHEBI:43474"/>
        <dbReference type="ChEBI" id="CHEBI:57305"/>
        <dbReference type="ChEBI" id="CHEBI:57925"/>
        <dbReference type="ChEBI" id="CHEBI:58173"/>
        <dbReference type="ChEBI" id="CHEBI:456216"/>
        <dbReference type="EC" id="6.3.2.3"/>
    </reaction>
</comment>
<comment type="pathway">
    <text evidence="10">Sulfur metabolism; glutathione biosynthesis; glutathione from L-cysteine and L-glutamate: step 2/2.</text>
</comment>
<feature type="domain" description="ATP-grasp" evidence="11">
    <location>
        <begin position="134"/>
        <end position="320"/>
    </location>
</feature>
<dbReference type="NCBIfam" id="NF003573">
    <property type="entry name" value="PRK05246.1"/>
    <property type="match status" value="1"/>
</dbReference>
<dbReference type="EC" id="6.3.2.3" evidence="10"/>
<reference evidence="12 13" key="1">
    <citation type="submission" date="2022-03" db="EMBL/GenBank/DDBJ databases">
        <title>Ignatzschineria rhizosphaerae HR5S32.</title>
        <authorList>
            <person name="Sun J.Q."/>
            <person name="Feng J.Y."/>
        </authorList>
    </citation>
    <scope>NUCLEOTIDE SEQUENCE [LARGE SCALE GENOMIC DNA]</scope>
    <source>
        <strain evidence="12 13">HR5S32</strain>
    </source>
</reference>
<comment type="cofactor">
    <cofactor evidence="1">
        <name>Mn(2+)</name>
        <dbReference type="ChEBI" id="CHEBI:29035"/>
    </cofactor>
</comment>
<dbReference type="Gene3D" id="3.30.470.20">
    <property type="entry name" value="ATP-grasp fold, B domain"/>
    <property type="match status" value="1"/>
</dbReference>
<dbReference type="InterPro" id="IPR006284">
    <property type="entry name" value="Glut_synth_pro"/>
</dbReference>
<dbReference type="HAMAP" id="MF_00162">
    <property type="entry name" value="GSH_S"/>
    <property type="match status" value="1"/>
</dbReference>
<keyword evidence="4 10" id="KW-0317">Glutathione biosynthesis</keyword>
<keyword evidence="7 10" id="KW-0067">ATP-binding</keyword>
<dbReference type="GO" id="GO:0004363">
    <property type="term" value="F:glutathione synthase activity"/>
    <property type="evidence" value="ECO:0007669"/>
    <property type="project" value="UniProtKB-EC"/>
</dbReference>
<dbReference type="PANTHER" id="PTHR21621:SF4">
    <property type="entry name" value="GLUTATHIONE SYNTHETASE"/>
    <property type="match status" value="1"/>
</dbReference>
<evidence type="ECO:0000256" key="4">
    <source>
        <dbReference type="ARBA" id="ARBA00022684"/>
    </source>
</evidence>
<dbReference type="SUPFAM" id="SSF52440">
    <property type="entry name" value="PreATP-grasp domain"/>
    <property type="match status" value="1"/>
</dbReference>
<evidence type="ECO:0000256" key="8">
    <source>
        <dbReference type="ARBA" id="ARBA00022842"/>
    </source>
</evidence>
<dbReference type="InterPro" id="IPR013815">
    <property type="entry name" value="ATP_grasp_subdomain_1"/>
</dbReference>
<keyword evidence="5" id="KW-0479">Metal-binding</keyword>
<evidence type="ECO:0000256" key="7">
    <source>
        <dbReference type="ARBA" id="ARBA00022840"/>
    </source>
</evidence>
<gene>
    <name evidence="10 12" type="primary">gshB</name>
    <name evidence="12" type="ORF">MMG00_00850</name>
</gene>
<organism evidence="12 13">
    <name type="scientific">Ignatzschineria rhizosphaerae</name>
    <dbReference type="NCBI Taxonomy" id="2923279"/>
    <lineage>
        <taxon>Bacteria</taxon>
        <taxon>Pseudomonadati</taxon>
        <taxon>Pseudomonadota</taxon>
        <taxon>Gammaproteobacteria</taxon>
        <taxon>Cardiobacteriales</taxon>
        <taxon>Ignatzschineriaceae</taxon>
        <taxon>Ignatzschineria</taxon>
    </lineage>
</organism>
<dbReference type="SUPFAM" id="SSF56059">
    <property type="entry name" value="Glutathione synthetase ATP-binding domain-like"/>
    <property type="match status" value="1"/>
</dbReference>
<evidence type="ECO:0000313" key="12">
    <source>
        <dbReference type="EMBL" id="UNM96450.1"/>
    </source>
</evidence>
<dbReference type="InterPro" id="IPR011761">
    <property type="entry name" value="ATP-grasp"/>
</dbReference>
<comment type="similarity">
    <text evidence="10">Belongs to the prokaryotic GSH synthase family.</text>
</comment>
<proteinExistence type="inferred from homology"/>
<evidence type="ECO:0000256" key="5">
    <source>
        <dbReference type="ARBA" id="ARBA00022723"/>
    </source>
</evidence>
<dbReference type="RefSeq" id="WP_242150061.1">
    <property type="nucleotide sequence ID" value="NZ_CP093379.1"/>
</dbReference>
<dbReference type="PROSITE" id="PS50975">
    <property type="entry name" value="ATP_GRASP"/>
    <property type="match status" value="1"/>
</dbReference>
<evidence type="ECO:0000256" key="6">
    <source>
        <dbReference type="ARBA" id="ARBA00022741"/>
    </source>
</evidence>
<keyword evidence="13" id="KW-1185">Reference proteome</keyword>
<evidence type="ECO:0000256" key="9">
    <source>
        <dbReference type="ARBA" id="ARBA00023211"/>
    </source>
</evidence>
<dbReference type="InterPro" id="IPR004215">
    <property type="entry name" value="GSHS_N"/>
</dbReference>
<protein>
    <recommendedName>
        <fullName evidence="10">Glutathione synthetase</fullName>
        <ecNumber evidence="10">6.3.2.3</ecNumber>
    </recommendedName>
    <alternativeName>
        <fullName evidence="10">GSH synthetase</fullName>
        <shortName evidence="10">GSH-S</shortName>
        <shortName evidence="10">GSHase</shortName>
    </alternativeName>
    <alternativeName>
        <fullName evidence="10">Glutathione synthase</fullName>
    </alternativeName>
</protein>
<evidence type="ECO:0000256" key="10">
    <source>
        <dbReference type="HAMAP-Rule" id="MF_00162"/>
    </source>
</evidence>
<evidence type="ECO:0000259" key="11">
    <source>
        <dbReference type="PROSITE" id="PS50975"/>
    </source>
</evidence>
<keyword evidence="8" id="KW-0460">Magnesium</keyword>
<accession>A0ABY3X6Q2</accession>
<dbReference type="InterPro" id="IPR004218">
    <property type="entry name" value="GSHS_ATP-bd"/>
</dbReference>
<evidence type="ECO:0000313" key="13">
    <source>
        <dbReference type="Proteomes" id="UP000829542"/>
    </source>
</evidence>
<name>A0ABY3X6Q2_9GAMM</name>
<dbReference type="Gene3D" id="3.40.50.20">
    <property type="match status" value="1"/>
</dbReference>